<keyword evidence="1" id="KW-0418">Kinase</keyword>
<dbReference type="SUPFAM" id="SSF56112">
    <property type="entry name" value="Protein kinase-like (PK-like)"/>
    <property type="match status" value="1"/>
</dbReference>
<keyword evidence="2" id="KW-1185">Reference proteome</keyword>
<dbReference type="InterPro" id="IPR011009">
    <property type="entry name" value="Kinase-like_dom_sf"/>
</dbReference>
<name>A0A371H0P0_MUCPR</name>
<keyword evidence="1" id="KW-0808">Transferase</keyword>
<gene>
    <name evidence="1" type="ORF">CR513_20969</name>
</gene>
<feature type="non-terminal residue" evidence="1">
    <location>
        <position position="1"/>
    </location>
</feature>
<sequence length="184" mass="21746">MKVDQVFACFNYNDYEKVRMITYEFADYVLVWWNQFCRGMLTHEREMRSRFVATSYVRNLYNKLKKMYQGSKSIYKLCGSPSEEYWKKSKMPNATLCIRETFKDFPPSALPLIDTLLEIDPAERESASDALRSELNGFFQIPNYFVGMFKTLKDSIFHMLQDIQQHIKDVTNLVISESGDRLYS</sequence>
<organism evidence="1 2">
    <name type="scientific">Mucuna pruriens</name>
    <name type="common">Velvet bean</name>
    <name type="synonym">Dolichos pruriens</name>
    <dbReference type="NCBI Taxonomy" id="157652"/>
    <lineage>
        <taxon>Eukaryota</taxon>
        <taxon>Viridiplantae</taxon>
        <taxon>Streptophyta</taxon>
        <taxon>Embryophyta</taxon>
        <taxon>Tracheophyta</taxon>
        <taxon>Spermatophyta</taxon>
        <taxon>Magnoliopsida</taxon>
        <taxon>eudicotyledons</taxon>
        <taxon>Gunneridae</taxon>
        <taxon>Pentapetalae</taxon>
        <taxon>rosids</taxon>
        <taxon>fabids</taxon>
        <taxon>Fabales</taxon>
        <taxon>Fabaceae</taxon>
        <taxon>Papilionoideae</taxon>
        <taxon>50 kb inversion clade</taxon>
        <taxon>NPAAA clade</taxon>
        <taxon>indigoferoid/millettioid clade</taxon>
        <taxon>Phaseoleae</taxon>
        <taxon>Mucuna</taxon>
    </lineage>
</organism>
<reference evidence="1" key="1">
    <citation type="submission" date="2018-05" db="EMBL/GenBank/DDBJ databases">
        <title>Draft genome of Mucuna pruriens seed.</title>
        <authorList>
            <person name="Nnadi N.E."/>
            <person name="Vos R."/>
            <person name="Hasami M.H."/>
            <person name="Devisetty U.K."/>
            <person name="Aguiy J.C."/>
        </authorList>
    </citation>
    <scope>NUCLEOTIDE SEQUENCE [LARGE SCALE GENOMIC DNA]</scope>
    <source>
        <strain evidence="1">JCA_2017</strain>
    </source>
</reference>
<dbReference type="GO" id="GO:0016301">
    <property type="term" value="F:kinase activity"/>
    <property type="evidence" value="ECO:0007669"/>
    <property type="project" value="UniProtKB-KW"/>
</dbReference>
<dbReference type="Proteomes" id="UP000257109">
    <property type="component" value="Unassembled WGS sequence"/>
</dbReference>
<evidence type="ECO:0000313" key="2">
    <source>
        <dbReference type="Proteomes" id="UP000257109"/>
    </source>
</evidence>
<dbReference type="AlphaFoldDB" id="A0A371H0P0"/>
<dbReference type="EMBL" id="QJKJ01003898">
    <property type="protein sequence ID" value="RDX96382.1"/>
    <property type="molecule type" value="Genomic_DNA"/>
</dbReference>
<feature type="non-terminal residue" evidence="1">
    <location>
        <position position="184"/>
    </location>
</feature>
<accession>A0A371H0P0</accession>
<proteinExistence type="predicted"/>
<dbReference type="STRING" id="157652.A0A371H0P0"/>
<dbReference type="Gene3D" id="1.10.510.10">
    <property type="entry name" value="Transferase(Phosphotransferase) domain 1"/>
    <property type="match status" value="1"/>
</dbReference>
<dbReference type="OrthoDB" id="1922979at2759"/>
<protein>
    <submittedName>
        <fullName evidence="1">Serine/threonine-protein kinase</fullName>
    </submittedName>
</protein>
<evidence type="ECO:0000313" key="1">
    <source>
        <dbReference type="EMBL" id="RDX96382.1"/>
    </source>
</evidence>
<comment type="caution">
    <text evidence="1">The sequence shown here is derived from an EMBL/GenBank/DDBJ whole genome shotgun (WGS) entry which is preliminary data.</text>
</comment>